<evidence type="ECO:0000256" key="10">
    <source>
        <dbReference type="ARBA" id="ARBA00023277"/>
    </source>
</evidence>
<feature type="domain" description="NAD-dependent epimerase/dehydratase" evidence="12">
    <location>
        <begin position="4"/>
        <end position="253"/>
    </location>
</feature>
<keyword evidence="10 11" id="KW-0119">Carbohydrate metabolism</keyword>
<evidence type="ECO:0000256" key="7">
    <source>
        <dbReference type="ARBA" id="ARBA00023027"/>
    </source>
</evidence>
<dbReference type="UniPathway" id="UPA00214"/>
<evidence type="ECO:0000256" key="1">
    <source>
        <dbReference type="ARBA" id="ARBA00000083"/>
    </source>
</evidence>
<keyword evidence="9 11" id="KW-0413">Isomerase</keyword>
<dbReference type="PANTHER" id="PTHR43725">
    <property type="entry name" value="UDP-GLUCOSE 4-EPIMERASE"/>
    <property type="match status" value="1"/>
</dbReference>
<dbReference type="CDD" id="cd05247">
    <property type="entry name" value="UDP_G4E_1_SDR_e"/>
    <property type="match status" value="1"/>
</dbReference>
<evidence type="ECO:0000256" key="2">
    <source>
        <dbReference type="ARBA" id="ARBA00001911"/>
    </source>
</evidence>
<comment type="catalytic activity">
    <reaction evidence="1 11">
        <text>UDP-alpha-D-glucose = UDP-alpha-D-galactose</text>
        <dbReference type="Rhea" id="RHEA:22168"/>
        <dbReference type="ChEBI" id="CHEBI:58885"/>
        <dbReference type="ChEBI" id="CHEBI:66914"/>
        <dbReference type="EC" id="5.1.3.2"/>
    </reaction>
</comment>
<dbReference type="RefSeq" id="WP_073031798.1">
    <property type="nucleotide sequence ID" value="NZ_FQXJ01000018.1"/>
</dbReference>
<evidence type="ECO:0000256" key="3">
    <source>
        <dbReference type="ARBA" id="ARBA00004947"/>
    </source>
</evidence>
<comment type="cofactor">
    <cofactor evidence="2 11">
        <name>NAD(+)</name>
        <dbReference type="ChEBI" id="CHEBI:57540"/>
    </cofactor>
</comment>
<gene>
    <name evidence="13" type="ORF">SAMN02746098_04148</name>
</gene>
<name>A0A1M6BD16_9FIRM</name>
<evidence type="ECO:0000256" key="9">
    <source>
        <dbReference type="ARBA" id="ARBA00023235"/>
    </source>
</evidence>
<dbReference type="NCBIfam" id="TIGR01179">
    <property type="entry name" value="galE"/>
    <property type="match status" value="1"/>
</dbReference>
<evidence type="ECO:0000256" key="5">
    <source>
        <dbReference type="ARBA" id="ARBA00013189"/>
    </source>
</evidence>
<evidence type="ECO:0000313" key="13">
    <source>
        <dbReference type="EMBL" id="SHI46577.1"/>
    </source>
</evidence>
<dbReference type="InterPro" id="IPR005886">
    <property type="entry name" value="UDP_G4E"/>
</dbReference>
<keyword evidence="8" id="KW-0299">Galactose metabolism</keyword>
<dbReference type="PANTHER" id="PTHR43725:SF53">
    <property type="entry name" value="UDP-ARABINOSE 4-EPIMERASE 1"/>
    <property type="match status" value="1"/>
</dbReference>
<dbReference type="GO" id="GO:0033499">
    <property type="term" value="P:galactose catabolic process via UDP-galactose, Leloir pathway"/>
    <property type="evidence" value="ECO:0007669"/>
    <property type="project" value="TreeGrafter"/>
</dbReference>
<dbReference type="Gene3D" id="3.40.50.720">
    <property type="entry name" value="NAD(P)-binding Rossmann-like Domain"/>
    <property type="match status" value="1"/>
</dbReference>
<proteinExistence type="inferred from homology"/>
<dbReference type="STRING" id="1121420.SAMN02746098_04148"/>
<keyword evidence="7 11" id="KW-0520">NAD</keyword>
<dbReference type="SUPFAM" id="SSF51735">
    <property type="entry name" value="NAD(P)-binding Rossmann-fold domains"/>
    <property type="match status" value="1"/>
</dbReference>
<evidence type="ECO:0000256" key="6">
    <source>
        <dbReference type="ARBA" id="ARBA00018569"/>
    </source>
</evidence>
<dbReference type="Pfam" id="PF01370">
    <property type="entry name" value="Epimerase"/>
    <property type="match status" value="1"/>
</dbReference>
<keyword evidence="14" id="KW-1185">Reference proteome</keyword>
<comment type="subunit">
    <text evidence="11">Homodimer.</text>
</comment>
<dbReference type="InterPro" id="IPR036291">
    <property type="entry name" value="NAD(P)-bd_dom_sf"/>
</dbReference>
<dbReference type="GO" id="GO:0003978">
    <property type="term" value="F:UDP-glucose 4-epimerase activity"/>
    <property type="evidence" value="ECO:0007669"/>
    <property type="project" value="UniProtKB-UniRule"/>
</dbReference>
<evidence type="ECO:0000256" key="8">
    <source>
        <dbReference type="ARBA" id="ARBA00023144"/>
    </source>
</evidence>
<evidence type="ECO:0000256" key="11">
    <source>
        <dbReference type="RuleBase" id="RU366046"/>
    </source>
</evidence>
<comment type="pathway">
    <text evidence="3 11">Carbohydrate metabolism; galactose metabolism.</text>
</comment>
<organism evidence="13 14">
    <name type="scientific">Desulfosporosinus lacus DSM 15449</name>
    <dbReference type="NCBI Taxonomy" id="1121420"/>
    <lineage>
        <taxon>Bacteria</taxon>
        <taxon>Bacillati</taxon>
        <taxon>Bacillota</taxon>
        <taxon>Clostridia</taxon>
        <taxon>Eubacteriales</taxon>
        <taxon>Desulfitobacteriaceae</taxon>
        <taxon>Desulfosporosinus</taxon>
    </lineage>
</organism>
<accession>A0A1M6BD16</accession>
<comment type="similarity">
    <text evidence="4 11">Belongs to the NAD(P)-dependent epimerase/dehydratase family.</text>
</comment>
<dbReference type="OrthoDB" id="244102at2"/>
<dbReference type="InterPro" id="IPR001509">
    <property type="entry name" value="Epimerase_deHydtase"/>
</dbReference>
<dbReference type="EC" id="5.1.3.2" evidence="5 11"/>
<reference evidence="14" key="1">
    <citation type="submission" date="2016-11" db="EMBL/GenBank/DDBJ databases">
        <authorList>
            <person name="Varghese N."/>
            <person name="Submissions S."/>
        </authorList>
    </citation>
    <scope>NUCLEOTIDE SEQUENCE [LARGE SCALE GENOMIC DNA]</scope>
    <source>
        <strain evidence="14">DSM 15449</strain>
    </source>
</reference>
<dbReference type="Proteomes" id="UP000183954">
    <property type="component" value="Unassembled WGS sequence"/>
</dbReference>
<dbReference type="Gene3D" id="3.90.25.10">
    <property type="entry name" value="UDP-galactose 4-epimerase, domain 1"/>
    <property type="match status" value="1"/>
</dbReference>
<evidence type="ECO:0000313" key="14">
    <source>
        <dbReference type="Proteomes" id="UP000183954"/>
    </source>
</evidence>
<dbReference type="EMBL" id="FQXJ01000018">
    <property type="protein sequence ID" value="SHI46577.1"/>
    <property type="molecule type" value="Genomic_DNA"/>
</dbReference>
<evidence type="ECO:0000259" key="12">
    <source>
        <dbReference type="Pfam" id="PF01370"/>
    </source>
</evidence>
<sequence length="330" mass="36016">MESILVSGGAGYIGSHTVKTLLEQGYKPVVLDNLVTGHRQSVASNVPFFQGDIADSLLVRKIVEQEHVSAVIHFAARSLVGESAEKPDLYFEENTAKTNRFVSTLLESGVKRLIFSSTAATYGIPEEIPIPESAPTIPINPYGFSKLMIEQSFSWLEKAYGLEWIALRYFNAAGAALDGSLGEDHMPETHLIPLILKAALGQRPGINIFGTDYSTPDGTCIRDYIHVLDLAKAHILALEALGKGTQSGVYNVGTGSGFSVREVIETARRVTARTIPVVESPRRPGDPDRLVAKVDKINTLLGWSPQHSSLEQILESAWAWHLSHPNGYEK</sequence>
<protein>
    <recommendedName>
        <fullName evidence="6 11">UDP-glucose 4-epimerase</fullName>
        <ecNumber evidence="5 11">5.1.3.2</ecNumber>
    </recommendedName>
</protein>
<evidence type="ECO:0000256" key="4">
    <source>
        <dbReference type="ARBA" id="ARBA00007637"/>
    </source>
</evidence>
<dbReference type="AlphaFoldDB" id="A0A1M6BD16"/>